<evidence type="ECO:0000313" key="12">
    <source>
        <dbReference type="EMBL" id="QOY86906.1"/>
    </source>
</evidence>
<dbReference type="GO" id="GO:0006427">
    <property type="term" value="P:histidyl-tRNA aminoacylation"/>
    <property type="evidence" value="ECO:0007669"/>
    <property type="project" value="UniProtKB-UniRule"/>
</dbReference>
<feature type="domain" description="Aminoacyl-transfer RNA synthetases class-II family profile" evidence="11">
    <location>
        <begin position="1"/>
        <end position="332"/>
    </location>
</feature>
<keyword evidence="9" id="KW-0963">Cytoplasm</keyword>
<dbReference type="Pfam" id="PF03129">
    <property type="entry name" value="HGTP_anticodon"/>
    <property type="match status" value="1"/>
</dbReference>
<dbReference type="Proteomes" id="UP000593892">
    <property type="component" value="Chromosome"/>
</dbReference>
<dbReference type="InterPro" id="IPR004154">
    <property type="entry name" value="Anticodon-bd"/>
</dbReference>
<keyword evidence="13" id="KW-1185">Reference proteome</keyword>
<dbReference type="KEGG" id="pfer:IRI77_29640"/>
<dbReference type="InterPro" id="IPR036621">
    <property type="entry name" value="Anticodon-bd_dom_sf"/>
</dbReference>
<dbReference type="PIRSF" id="PIRSF001549">
    <property type="entry name" value="His-tRNA_synth"/>
    <property type="match status" value="1"/>
</dbReference>
<dbReference type="GO" id="GO:0004821">
    <property type="term" value="F:histidine-tRNA ligase activity"/>
    <property type="evidence" value="ECO:0007669"/>
    <property type="project" value="UniProtKB-UniRule"/>
</dbReference>
<comment type="subunit">
    <text evidence="2 9">Homodimer.</text>
</comment>
<dbReference type="InterPro" id="IPR015807">
    <property type="entry name" value="His-tRNA-ligase"/>
</dbReference>
<dbReference type="InterPro" id="IPR006195">
    <property type="entry name" value="aa-tRNA-synth_II"/>
</dbReference>
<evidence type="ECO:0000256" key="3">
    <source>
        <dbReference type="ARBA" id="ARBA00022598"/>
    </source>
</evidence>
<comment type="subcellular location">
    <subcellularLocation>
        <location evidence="9">Cytoplasm</location>
    </subcellularLocation>
</comment>
<dbReference type="HAMAP" id="MF_00127">
    <property type="entry name" value="His_tRNA_synth"/>
    <property type="match status" value="1"/>
</dbReference>
<dbReference type="Gene3D" id="3.40.50.800">
    <property type="entry name" value="Anticodon-binding domain"/>
    <property type="match status" value="1"/>
</dbReference>
<evidence type="ECO:0000256" key="10">
    <source>
        <dbReference type="PIRSR" id="PIRSR001549-1"/>
    </source>
</evidence>
<dbReference type="Gene3D" id="3.30.930.10">
    <property type="entry name" value="Bira Bifunctional Protein, Domain 2"/>
    <property type="match status" value="1"/>
</dbReference>
<protein>
    <recommendedName>
        <fullName evidence="9">Histidine--tRNA ligase</fullName>
        <ecNumber evidence="9">6.1.1.21</ecNumber>
    </recommendedName>
    <alternativeName>
        <fullName evidence="9">Histidyl-tRNA synthetase</fullName>
        <shortName evidence="9">HisRS</shortName>
    </alternativeName>
</protein>
<dbReference type="AlphaFoldDB" id="A0A7S7NNJ3"/>
<organism evidence="12 13">
    <name type="scientific">Paludibaculum fermentans</name>
    <dbReference type="NCBI Taxonomy" id="1473598"/>
    <lineage>
        <taxon>Bacteria</taxon>
        <taxon>Pseudomonadati</taxon>
        <taxon>Acidobacteriota</taxon>
        <taxon>Terriglobia</taxon>
        <taxon>Bryobacterales</taxon>
        <taxon>Bryobacteraceae</taxon>
        <taxon>Paludibaculum</taxon>
    </lineage>
</organism>
<feature type="binding site" evidence="10">
    <location>
        <position position="111"/>
    </location>
    <ligand>
        <name>L-histidine</name>
        <dbReference type="ChEBI" id="CHEBI:57595"/>
    </ligand>
</feature>
<feature type="binding site" evidence="10">
    <location>
        <begin position="80"/>
        <end position="82"/>
    </location>
    <ligand>
        <name>L-histidine</name>
        <dbReference type="ChEBI" id="CHEBI:57595"/>
    </ligand>
</feature>
<sequence>MIKAVRGTRDILPPSSAVWNHVEAVTREVFRSFHYHEIRTPIFEETALFARGVGEETDIVSKEMYTWDDRDGSSITLRPENTASVIRAYIEHRLDQIPGLTKLYYIGPMFRRERPQKGRYRQFSQIGAECIGTEAPAVDAEVIELAMEILTRCGAQNPTLLLNSVGCKKCRPVFVEALRERLQSVKDTMCTDCQRRADTNPLRVLDCKVPEDQPIIDALPSILDYLDPECSAHFETVKSLLSARELKYEIRPRLVRGLDYYMRTTFEVTHGALGAQNSILGGGRYDGLAESLGSKVPAPGIGFSIGEDRLVMAIEEQTKAEDLAKLDVFLVPMGGAAVKHAALLARDLRRAGNVVEVSTDHKLKRAMETANKLKARYALILGDNEIEAGVYALKNMATGDQQNLTREQLPSALL</sequence>
<keyword evidence="3 9" id="KW-0436">Ligase</keyword>
<accession>A0A7S7NNJ3</accession>
<feature type="binding site" evidence="10">
    <location>
        <position position="125"/>
    </location>
    <ligand>
        <name>L-histidine</name>
        <dbReference type="ChEBI" id="CHEBI:57595"/>
    </ligand>
</feature>
<comment type="catalytic activity">
    <reaction evidence="8 9">
        <text>tRNA(His) + L-histidine + ATP = L-histidyl-tRNA(His) + AMP + diphosphate + H(+)</text>
        <dbReference type="Rhea" id="RHEA:17313"/>
        <dbReference type="Rhea" id="RHEA-COMP:9665"/>
        <dbReference type="Rhea" id="RHEA-COMP:9689"/>
        <dbReference type="ChEBI" id="CHEBI:15378"/>
        <dbReference type="ChEBI" id="CHEBI:30616"/>
        <dbReference type="ChEBI" id="CHEBI:33019"/>
        <dbReference type="ChEBI" id="CHEBI:57595"/>
        <dbReference type="ChEBI" id="CHEBI:78442"/>
        <dbReference type="ChEBI" id="CHEBI:78527"/>
        <dbReference type="ChEBI" id="CHEBI:456215"/>
        <dbReference type="EC" id="6.1.1.21"/>
    </reaction>
</comment>
<dbReference type="GO" id="GO:0005737">
    <property type="term" value="C:cytoplasm"/>
    <property type="evidence" value="ECO:0007669"/>
    <property type="project" value="UniProtKB-SubCell"/>
</dbReference>
<keyword evidence="6 9" id="KW-0648">Protein biosynthesis</keyword>
<dbReference type="PANTHER" id="PTHR43707">
    <property type="entry name" value="HISTIDYL-TRNA SYNTHETASE"/>
    <property type="match status" value="1"/>
</dbReference>
<dbReference type="Pfam" id="PF13393">
    <property type="entry name" value="tRNA-synt_His"/>
    <property type="match status" value="1"/>
</dbReference>
<evidence type="ECO:0000256" key="4">
    <source>
        <dbReference type="ARBA" id="ARBA00022741"/>
    </source>
</evidence>
<dbReference type="CDD" id="cd00773">
    <property type="entry name" value="HisRS-like_core"/>
    <property type="match status" value="1"/>
</dbReference>
<dbReference type="EC" id="6.1.1.21" evidence="9"/>
<feature type="binding site" evidence="10">
    <location>
        <position position="129"/>
    </location>
    <ligand>
        <name>L-histidine</name>
        <dbReference type="ChEBI" id="CHEBI:57595"/>
    </ligand>
</feature>
<feature type="binding site" evidence="10">
    <location>
        <position position="256"/>
    </location>
    <ligand>
        <name>L-histidine</name>
        <dbReference type="ChEBI" id="CHEBI:57595"/>
    </ligand>
</feature>
<comment type="similarity">
    <text evidence="1 9">Belongs to the class-II aminoacyl-tRNA synthetase family.</text>
</comment>
<dbReference type="PANTHER" id="PTHR43707:SF1">
    <property type="entry name" value="HISTIDINE--TRNA LIGASE, MITOCHONDRIAL-RELATED"/>
    <property type="match status" value="1"/>
</dbReference>
<dbReference type="InterPro" id="IPR004516">
    <property type="entry name" value="HisRS/HisZ"/>
</dbReference>
<evidence type="ECO:0000259" key="11">
    <source>
        <dbReference type="PROSITE" id="PS50862"/>
    </source>
</evidence>
<keyword evidence="5 9" id="KW-0067">ATP-binding</keyword>
<keyword evidence="7 9" id="KW-0030">Aminoacyl-tRNA synthetase</keyword>
<evidence type="ECO:0000256" key="1">
    <source>
        <dbReference type="ARBA" id="ARBA00008226"/>
    </source>
</evidence>
<reference evidence="12 13" key="1">
    <citation type="submission" date="2020-10" db="EMBL/GenBank/DDBJ databases">
        <title>Complete genome sequence of Paludibaculum fermentans P105T, a facultatively anaerobic acidobacterium capable of dissimilatory Fe(III) reduction.</title>
        <authorList>
            <person name="Dedysh S.N."/>
            <person name="Beletsky A.V."/>
            <person name="Kulichevskaya I.S."/>
            <person name="Mardanov A.V."/>
            <person name="Ravin N.V."/>
        </authorList>
    </citation>
    <scope>NUCLEOTIDE SEQUENCE [LARGE SCALE GENOMIC DNA]</scope>
    <source>
        <strain evidence="12 13">P105</strain>
    </source>
</reference>
<evidence type="ECO:0000313" key="13">
    <source>
        <dbReference type="Proteomes" id="UP000593892"/>
    </source>
</evidence>
<dbReference type="PROSITE" id="PS50862">
    <property type="entry name" value="AA_TRNA_LIGASE_II"/>
    <property type="match status" value="1"/>
</dbReference>
<keyword evidence="4 9" id="KW-0547">Nucleotide-binding</keyword>
<proteinExistence type="inferred from homology"/>
<dbReference type="InterPro" id="IPR041715">
    <property type="entry name" value="HisRS-like_core"/>
</dbReference>
<dbReference type="CDD" id="cd00859">
    <property type="entry name" value="HisRS_anticodon"/>
    <property type="match status" value="1"/>
</dbReference>
<dbReference type="EMBL" id="CP063849">
    <property type="protein sequence ID" value="QOY86906.1"/>
    <property type="molecule type" value="Genomic_DNA"/>
</dbReference>
<dbReference type="InterPro" id="IPR045864">
    <property type="entry name" value="aa-tRNA-synth_II/BPL/LPL"/>
</dbReference>
<dbReference type="SUPFAM" id="SSF52954">
    <property type="entry name" value="Class II aaRS ABD-related"/>
    <property type="match status" value="1"/>
</dbReference>
<feature type="binding site" evidence="10">
    <location>
        <begin position="260"/>
        <end position="261"/>
    </location>
    <ligand>
        <name>L-histidine</name>
        <dbReference type="ChEBI" id="CHEBI:57595"/>
    </ligand>
</feature>
<dbReference type="GO" id="GO:0005524">
    <property type="term" value="F:ATP binding"/>
    <property type="evidence" value="ECO:0007669"/>
    <property type="project" value="UniProtKB-UniRule"/>
</dbReference>
<evidence type="ECO:0000256" key="6">
    <source>
        <dbReference type="ARBA" id="ARBA00022917"/>
    </source>
</evidence>
<dbReference type="NCBIfam" id="TIGR00442">
    <property type="entry name" value="hisS"/>
    <property type="match status" value="1"/>
</dbReference>
<dbReference type="InterPro" id="IPR033656">
    <property type="entry name" value="HisRS_anticodon"/>
</dbReference>
<evidence type="ECO:0000256" key="8">
    <source>
        <dbReference type="ARBA" id="ARBA00047639"/>
    </source>
</evidence>
<dbReference type="SUPFAM" id="SSF55681">
    <property type="entry name" value="Class II aaRS and biotin synthetases"/>
    <property type="match status" value="1"/>
</dbReference>
<evidence type="ECO:0000256" key="9">
    <source>
        <dbReference type="HAMAP-Rule" id="MF_00127"/>
    </source>
</evidence>
<dbReference type="RefSeq" id="WP_194448575.1">
    <property type="nucleotide sequence ID" value="NZ_CP063849.1"/>
</dbReference>
<evidence type="ECO:0000256" key="5">
    <source>
        <dbReference type="ARBA" id="ARBA00022840"/>
    </source>
</evidence>
<evidence type="ECO:0000256" key="2">
    <source>
        <dbReference type="ARBA" id="ARBA00011738"/>
    </source>
</evidence>
<evidence type="ECO:0000256" key="7">
    <source>
        <dbReference type="ARBA" id="ARBA00023146"/>
    </source>
</evidence>
<gene>
    <name evidence="9" type="primary">hisS</name>
    <name evidence="12" type="ORF">IRI77_29640</name>
</gene>
<name>A0A7S7NNJ3_PALFE</name>